<dbReference type="Proteomes" id="UP000053095">
    <property type="component" value="Unassembled WGS sequence"/>
</dbReference>
<protein>
    <recommendedName>
        <fullName evidence="3">Ubiquitin-like protease family profile domain-containing protein</fullName>
    </recommendedName>
</protein>
<organism evidence="1 2">
    <name type="scientific">Talaromyces pinophilus</name>
    <name type="common">Penicillium pinophilum</name>
    <dbReference type="NCBI Taxonomy" id="128442"/>
    <lineage>
        <taxon>Eukaryota</taxon>
        <taxon>Fungi</taxon>
        <taxon>Dikarya</taxon>
        <taxon>Ascomycota</taxon>
        <taxon>Pezizomycotina</taxon>
        <taxon>Eurotiomycetes</taxon>
        <taxon>Eurotiomycetidae</taxon>
        <taxon>Eurotiales</taxon>
        <taxon>Trichocomaceae</taxon>
        <taxon>Talaromyces</taxon>
        <taxon>Talaromyces sect. Talaromyces</taxon>
    </lineage>
</organism>
<dbReference type="SUPFAM" id="SSF54001">
    <property type="entry name" value="Cysteine proteinases"/>
    <property type="match status" value="1"/>
</dbReference>
<sequence length="293" mass="33739">MLEYIGASKWYDDQIELAKRTVCTKEKKAVDDKGAATHVLNRIAREHSLLSKKIMTNRFSRGKRLRLLVGELGLGILISPMICQDPLPNRALNAAYDQLVSRISAHVFNKRRLSDHDAFIIDNSLKLPADIFYALRPGQWLDCWVIKAAMHIADRPAFVHFRESIPVNDIGRHSRMRSIKKPFEAWAQEMAGLRRKAELGPAGHHTPLIFYSPIHHTDSHFTLLEIDDGEKVIRHYDSLAERTTIHGTKKTRIATLVEEEFGHFGYQYIEMVCFTSVRFIDQWLTWIAYTTTD</sequence>
<comment type="caution">
    <text evidence="1">The sequence shown here is derived from an EMBL/GenBank/DDBJ whole genome shotgun (WGS) entry which is preliminary data.</text>
</comment>
<dbReference type="InterPro" id="IPR038765">
    <property type="entry name" value="Papain-like_cys_pep_sf"/>
</dbReference>
<dbReference type="AlphaFoldDB" id="A0A6V8H949"/>
<dbReference type="EMBL" id="DF933818">
    <property type="protein sequence ID" value="GAM37228.1"/>
    <property type="molecule type" value="Genomic_DNA"/>
</dbReference>
<evidence type="ECO:0000313" key="1">
    <source>
        <dbReference type="EMBL" id="GAM37228.1"/>
    </source>
</evidence>
<proteinExistence type="predicted"/>
<evidence type="ECO:0000313" key="2">
    <source>
        <dbReference type="Proteomes" id="UP000053095"/>
    </source>
</evidence>
<accession>A0A6V8H949</accession>
<dbReference type="Gene3D" id="3.40.395.10">
    <property type="entry name" value="Adenoviral Proteinase, Chain A"/>
    <property type="match status" value="1"/>
</dbReference>
<reference evidence="2" key="1">
    <citation type="journal article" date="2015" name="Genome Announc.">
        <title>Draft genome sequence of Talaromyces cellulolyticus strain Y-94, a source of lignocellulosic biomass-degrading enzymes.</title>
        <authorList>
            <person name="Fujii T."/>
            <person name="Koike H."/>
            <person name="Sawayama S."/>
            <person name="Yano S."/>
            <person name="Inoue H."/>
        </authorList>
    </citation>
    <scope>NUCLEOTIDE SEQUENCE [LARGE SCALE GENOMIC DNA]</scope>
    <source>
        <strain evidence="2">Y-94</strain>
    </source>
</reference>
<name>A0A6V8H949_TALPI</name>
<keyword evidence="2" id="KW-1185">Reference proteome</keyword>
<gene>
    <name evidence="1" type="ORF">TCE0_022f06970</name>
</gene>
<evidence type="ECO:0008006" key="3">
    <source>
        <dbReference type="Google" id="ProtNLM"/>
    </source>
</evidence>